<sequence length="68" mass="7609">MLFLQGKVLGKWCTWARWPRDGRWVGMRLAGSRSPTDSFTSLTHSITPSLIHHSTTHYSPLPGLTTAT</sequence>
<evidence type="ECO:0000313" key="2">
    <source>
        <dbReference type="Proteomes" id="UP000324222"/>
    </source>
</evidence>
<comment type="caution">
    <text evidence="1">The sequence shown here is derived from an EMBL/GenBank/DDBJ whole genome shotgun (WGS) entry which is preliminary data.</text>
</comment>
<organism evidence="1 2">
    <name type="scientific">Portunus trituberculatus</name>
    <name type="common">Swimming crab</name>
    <name type="synonym">Neptunus trituberculatus</name>
    <dbReference type="NCBI Taxonomy" id="210409"/>
    <lineage>
        <taxon>Eukaryota</taxon>
        <taxon>Metazoa</taxon>
        <taxon>Ecdysozoa</taxon>
        <taxon>Arthropoda</taxon>
        <taxon>Crustacea</taxon>
        <taxon>Multicrustacea</taxon>
        <taxon>Malacostraca</taxon>
        <taxon>Eumalacostraca</taxon>
        <taxon>Eucarida</taxon>
        <taxon>Decapoda</taxon>
        <taxon>Pleocyemata</taxon>
        <taxon>Brachyura</taxon>
        <taxon>Eubrachyura</taxon>
        <taxon>Portunoidea</taxon>
        <taxon>Portunidae</taxon>
        <taxon>Portuninae</taxon>
        <taxon>Portunus</taxon>
    </lineage>
</organism>
<name>A0A5B7CT45_PORTR</name>
<reference evidence="1 2" key="1">
    <citation type="submission" date="2019-05" db="EMBL/GenBank/DDBJ databases">
        <title>Another draft genome of Portunus trituberculatus and its Hox gene families provides insights of decapod evolution.</title>
        <authorList>
            <person name="Jeong J.-H."/>
            <person name="Song I."/>
            <person name="Kim S."/>
            <person name="Choi T."/>
            <person name="Kim D."/>
            <person name="Ryu S."/>
            <person name="Kim W."/>
        </authorList>
    </citation>
    <scope>NUCLEOTIDE SEQUENCE [LARGE SCALE GENOMIC DNA]</scope>
    <source>
        <tissue evidence="1">Muscle</tissue>
    </source>
</reference>
<proteinExistence type="predicted"/>
<gene>
    <name evidence="1" type="ORF">E2C01_004489</name>
</gene>
<accession>A0A5B7CT45</accession>
<dbReference type="AlphaFoldDB" id="A0A5B7CT45"/>
<evidence type="ECO:0000313" key="1">
    <source>
        <dbReference type="EMBL" id="MPC11814.1"/>
    </source>
</evidence>
<dbReference type="EMBL" id="VSRR010000183">
    <property type="protein sequence ID" value="MPC11814.1"/>
    <property type="molecule type" value="Genomic_DNA"/>
</dbReference>
<dbReference type="Proteomes" id="UP000324222">
    <property type="component" value="Unassembled WGS sequence"/>
</dbReference>
<keyword evidence="2" id="KW-1185">Reference proteome</keyword>
<protein>
    <submittedName>
        <fullName evidence="1">Uncharacterized protein</fullName>
    </submittedName>
</protein>